<reference evidence="1" key="1">
    <citation type="submission" date="2014-09" db="EMBL/GenBank/DDBJ databases">
        <authorList>
            <person name="Magalhaes I.L.F."/>
            <person name="Oliveira U."/>
            <person name="Santos F.R."/>
            <person name="Vidigal T.H.D.A."/>
            <person name="Brescovit A.D."/>
            <person name="Santos A.J."/>
        </authorList>
    </citation>
    <scope>NUCLEOTIDE SEQUENCE</scope>
    <source>
        <tissue evidence="1">Shoot tissue taken approximately 20 cm above the soil surface</tissue>
    </source>
</reference>
<name>A0A0A9H5K4_ARUDO</name>
<protein>
    <submittedName>
        <fullName evidence="1">Uncharacterized protein</fullName>
    </submittedName>
</protein>
<evidence type="ECO:0000313" key="1">
    <source>
        <dbReference type="EMBL" id="JAE31074.1"/>
    </source>
</evidence>
<accession>A0A0A9H5K4</accession>
<organism evidence="1">
    <name type="scientific">Arundo donax</name>
    <name type="common">Giant reed</name>
    <name type="synonym">Donax arundinaceus</name>
    <dbReference type="NCBI Taxonomy" id="35708"/>
    <lineage>
        <taxon>Eukaryota</taxon>
        <taxon>Viridiplantae</taxon>
        <taxon>Streptophyta</taxon>
        <taxon>Embryophyta</taxon>
        <taxon>Tracheophyta</taxon>
        <taxon>Spermatophyta</taxon>
        <taxon>Magnoliopsida</taxon>
        <taxon>Liliopsida</taxon>
        <taxon>Poales</taxon>
        <taxon>Poaceae</taxon>
        <taxon>PACMAD clade</taxon>
        <taxon>Arundinoideae</taxon>
        <taxon>Arundineae</taxon>
        <taxon>Arundo</taxon>
    </lineage>
</organism>
<dbReference type="AlphaFoldDB" id="A0A0A9H5K4"/>
<sequence>MGGLILGFAVGSRLGPRGGEVRRAVLWP</sequence>
<proteinExistence type="predicted"/>
<reference evidence="1" key="2">
    <citation type="journal article" date="2015" name="Data Brief">
        <title>Shoot transcriptome of the giant reed, Arundo donax.</title>
        <authorList>
            <person name="Barrero R.A."/>
            <person name="Guerrero F.D."/>
            <person name="Moolhuijzen P."/>
            <person name="Goolsby J.A."/>
            <person name="Tidwell J."/>
            <person name="Bellgard S.E."/>
            <person name="Bellgard M.I."/>
        </authorList>
    </citation>
    <scope>NUCLEOTIDE SEQUENCE</scope>
    <source>
        <tissue evidence="1">Shoot tissue taken approximately 20 cm above the soil surface</tissue>
    </source>
</reference>
<dbReference type="EMBL" id="GBRH01166822">
    <property type="protein sequence ID" value="JAE31074.1"/>
    <property type="molecule type" value="Transcribed_RNA"/>
</dbReference>